<dbReference type="Proteomes" id="UP000830583">
    <property type="component" value="Chromosome"/>
</dbReference>
<dbReference type="EMBL" id="CP096205">
    <property type="protein sequence ID" value="UPQ80383.1"/>
    <property type="molecule type" value="Genomic_DNA"/>
</dbReference>
<accession>A0ABY4KKU0</accession>
<gene>
    <name evidence="2" type="ORF">M0M57_05970</name>
</gene>
<evidence type="ECO:0008006" key="4">
    <source>
        <dbReference type="Google" id="ProtNLM"/>
    </source>
</evidence>
<protein>
    <recommendedName>
        <fullName evidence="4">DUF4296 domain-containing protein</fullName>
    </recommendedName>
</protein>
<evidence type="ECO:0000313" key="3">
    <source>
        <dbReference type="Proteomes" id="UP000830583"/>
    </source>
</evidence>
<dbReference type="RefSeq" id="WP_248436278.1">
    <property type="nucleotide sequence ID" value="NZ_CP096205.1"/>
</dbReference>
<evidence type="ECO:0000256" key="1">
    <source>
        <dbReference type="SAM" id="MobiDB-lite"/>
    </source>
</evidence>
<reference evidence="2" key="1">
    <citation type="submission" date="2022-04" db="EMBL/GenBank/DDBJ databases">
        <title>Consumption of N2O by Flavobacterium azooxidireducens sp. nov. isolated from Decomposing Leaf Litter of Phragmites australis (Cav.).</title>
        <authorList>
            <person name="Behrendt U."/>
            <person name="Spanner T."/>
            <person name="Augustin J."/>
            <person name="Horn M.A."/>
            <person name="Kolb S."/>
            <person name="Ulrich A."/>
        </authorList>
    </citation>
    <scope>NUCLEOTIDE SEQUENCE</scope>
    <source>
        <strain evidence="2">IGB 4-14</strain>
    </source>
</reference>
<sequence length="141" mass="16618">MKNYFVNFLSALLLISCSNDIEKEETSLVLDSRKMKASLVDGRLHFNSLDDFKNSIEYLKTLKDEEVEAIMYEYYDEGFMPLYPFYKEEDEVLIREFVEKKKDRLNQGSIVMRTDESIVEDDEIGDDDPEAYVEPDDDLIR</sequence>
<evidence type="ECO:0000313" key="2">
    <source>
        <dbReference type="EMBL" id="UPQ80383.1"/>
    </source>
</evidence>
<dbReference type="PROSITE" id="PS51257">
    <property type="entry name" value="PROKAR_LIPOPROTEIN"/>
    <property type="match status" value="1"/>
</dbReference>
<organism evidence="2 3">
    <name type="scientific">Flavobacterium azooxidireducens</name>
    <dbReference type="NCBI Taxonomy" id="1871076"/>
    <lineage>
        <taxon>Bacteria</taxon>
        <taxon>Pseudomonadati</taxon>
        <taxon>Bacteroidota</taxon>
        <taxon>Flavobacteriia</taxon>
        <taxon>Flavobacteriales</taxon>
        <taxon>Flavobacteriaceae</taxon>
        <taxon>Flavobacterium</taxon>
    </lineage>
</organism>
<keyword evidence="3" id="KW-1185">Reference proteome</keyword>
<name>A0ABY4KKU0_9FLAO</name>
<proteinExistence type="predicted"/>
<feature type="compositionally biased region" description="Acidic residues" evidence="1">
    <location>
        <begin position="117"/>
        <end position="141"/>
    </location>
</feature>
<feature type="region of interest" description="Disordered" evidence="1">
    <location>
        <begin position="116"/>
        <end position="141"/>
    </location>
</feature>